<evidence type="ECO:0000256" key="4">
    <source>
        <dbReference type="SAM" id="MobiDB-lite"/>
    </source>
</evidence>
<keyword evidence="3" id="KW-0186">Copper</keyword>
<dbReference type="CDD" id="cd13861">
    <property type="entry name" value="CuRO_1_CumA_like"/>
    <property type="match status" value="1"/>
</dbReference>
<name>A0AA48RDW4_9BACL</name>
<evidence type="ECO:0000256" key="5">
    <source>
        <dbReference type="SAM" id="SignalP"/>
    </source>
</evidence>
<gene>
    <name evidence="9" type="ORF">BSPP4475_08160</name>
</gene>
<feature type="signal peptide" evidence="5">
    <location>
        <begin position="1"/>
        <end position="27"/>
    </location>
</feature>
<dbReference type="CDD" id="cd04202">
    <property type="entry name" value="CuRO_D2_2dMcoN_like"/>
    <property type="match status" value="2"/>
</dbReference>
<feature type="domain" description="Plastocyanin-like" evidence="8">
    <location>
        <begin position="75"/>
        <end position="186"/>
    </location>
</feature>
<evidence type="ECO:0000259" key="7">
    <source>
        <dbReference type="Pfam" id="PF07731"/>
    </source>
</evidence>
<dbReference type="PROSITE" id="PS00080">
    <property type="entry name" value="MULTICOPPER_OXIDASE2"/>
    <property type="match status" value="1"/>
</dbReference>
<dbReference type="Pfam" id="PF07732">
    <property type="entry name" value="Cu-oxidase_3"/>
    <property type="match status" value="1"/>
</dbReference>
<feature type="region of interest" description="Disordered" evidence="4">
    <location>
        <begin position="34"/>
        <end position="57"/>
    </location>
</feature>
<protein>
    <submittedName>
        <fullName evidence="9">Copper oxidase</fullName>
        <ecNumber evidence="9">1.7.2.1</ecNumber>
    </submittedName>
</protein>
<dbReference type="InterPro" id="IPR011706">
    <property type="entry name" value="Cu-oxidase_C"/>
</dbReference>
<dbReference type="InterPro" id="IPR001117">
    <property type="entry name" value="Cu-oxidase_2nd"/>
</dbReference>
<dbReference type="PANTHER" id="PTHR11709:SF394">
    <property type="entry name" value="FI03373P-RELATED"/>
    <property type="match status" value="1"/>
</dbReference>
<keyword evidence="1" id="KW-0479">Metal-binding</keyword>
<evidence type="ECO:0000313" key="9">
    <source>
        <dbReference type="EMBL" id="CAJ1002285.1"/>
    </source>
</evidence>
<evidence type="ECO:0000259" key="6">
    <source>
        <dbReference type="Pfam" id="PF00394"/>
    </source>
</evidence>
<dbReference type="AlphaFoldDB" id="A0AA48RDW4"/>
<dbReference type="EC" id="1.7.2.1" evidence="9"/>
<dbReference type="GO" id="GO:0050421">
    <property type="term" value="F:nitrite reductase (NO-forming) activity"/>
    <property type="evidence" value="ECO:0007669"/>
    <property type="project" value="UniProtKB-EC"/>
</dbReference>
<evidence type="ECO:0000256" key="3">
    <source>
        <dbReference type="ARBA" id="ARBA00023008"/>
    </source>
</evidence>
<evidence type="ECO:0000256" key="1">
    <source>
        <dbReference type="ARBA" id="ARBA00022723"/>
    </source>
</evidence>
<feature type="domain" description="Plastocyanin-like" evidence="6">
    <location>
        <begin position="193"/>
        <end position="342"/>
    </location>
</feature>
<dbReference type="GO" id="GO:0005507">
    <property type="term" value="F:copper ion binding"/>
    <property type="evidence" value="ECO:0007669"/>
    <property type="project" value="InterPro"/>
</dbReference>
<feature type="chain" id="PRO_5041378160" evidence="5">
    <location>
        <begin position="28"/>
        <end position="536"/>
    </location>
</feature>
<proteinExistence type="predicted"/>
<dbReference type="PANTHER" id="PTHR11709">
    <property type="entry name" value="MULTI-COPPER OXIDASE"/>
    <property type="match status" value="1"/>
</dbReference>
<dbReference type="InterPro" id="IPR033138">
    <property type="entry name" value="Cu_oxidase_CS"/>
</dbReference>
<feature type="compositionally biased region" description="Polar residues" evidence="4">
    <location>
        <begin position="34"/>
        <end position="45"/>
    </location>
</feature>
<keyword evidence="5" id="KW-0732">Signal</keyword>
<keyword evidence="2 9" id="KW-0560">Oxidoreductase</keyword>
<feature type="domain" description="Plastocyanin-like" evidence="7">
    <location>
        <begin position="409"/>
        <end position="517"/>
    </location>
</feature>
<reference evidence="9" key="1">
    <citation type="submission" date="2023-07" db="EMBL/GenBank/DDBJ databases">
        <authorList>
            <person name="Ivanov I."/>
            <person name="Teneva D."/>
            <person name="Stoikov I."/>
        </authorList>
    </citation>
    <scope>NUCLEOTIDE SEQUENCE</scope>
    <source>
        <strain evidence="9">4475</strain>
    </source>
</reference>
<dbReference type="Pfam" id="PF00394">
    <property type="entry name" value="Cu-oxidase"/>
    <property type="match status" value="1"/>
</dbReference>
<dbReference type="RefSeq" id="WP_304415382.1">
    <property type="nucleotide sequence ID" value="NZ_OY569118.1"/>
</dbReference>
<dbReference type="SUPFAM" id="SSF49503">
    <property type="entry name" value="Cupredoxins"/>
    <property type="match status" value="3"/>
</dbReference>
<dbReference type="Gene3D" id="2.60.40.420">
    <property type="entry name" value="Cupredoxins - blue copper proteins"/>
    <property type="match status" value="2"/>
</dbReference>
<evidence type="ECO:0000259" key="8">
    <source>
        <dbReference type="Pfam" id="PF07732"/>
    </source>
</evidence>
<dbReference type="InterPro" id="IPR008972">
    <property type="entry name" value="Cupredoxin"/>
</dbReference>
<dbReference type="InterPro" id="IPR011707">
    <property type="entry name" value="Cu-oxidase-like_N"/>
</dbReference>
<keyword evidence="10" id="KW-1185">Reference proteome</keyword>
<accession>A0AA48RDW4</accession>
<evidence type="ECO:0000256" key="2">
    <source>
        <dbReference type="ARBA" id="ARBA00023002"/>
    </source>
</evidence>
<sequence length="536" mass="59556">MTNNIPKKKRIALPVILSGALVLSACSNNTLNHTEGHDMSTTGSHEQQKHMSASADPKFEVLTGNTFTLTAKESMLMLDNNTMKTAWTFNGTVPGPQLRVKQGETIQVKLNNELPEPVTIHWHGLPVPNHMDGIPGVTQNAVKPGESFTYQFTVDVPGTYWYHSHQDSVNQVDKGLYGSIVVEPKESRPVDHDYTIVLDEWMEDDSMAEMHNSTHSNADMSKMNHGHMNHGTDTNNTMMDMSKMSDAEMMPLMYTIFSANGRTGAAIKPVSVKEGDKVRIRLINAGYLSHKLHLPGHQFRIVSTDGQPIHNPPVINEQLLNIAPGERYDIEFVANHPGKWLLDEHSTFPGAKSLAIPIVYEGFEHASPQSDHAGEMPLVDITKYGEAAKSIFSLDDKYDWQYTLELGTDMKNGTFTINGKAFPDTPPLDVKEGDLVKVKLVNKSPEDIHPMHLHGHFFQVLSKNGKPVSGSPLIKDTLNILPGEEYVVAFKADNPGHWMFHCHDLGHASKGMVTEVKYDGFKLDFTVDPTVNNKPE</sequence>
<dbReference type="PROSITE" id="PS51257">
    <property type="entry name" value="PROKAR_LIPOPROTEIN"/>
    <property type="match status" value="1"/>
</dbReference>
<dbReference type="PROSITE" id="PS00079">
    <property type="entry name" value="MULTICOPPER_OXIDASE1"/>
    <property type="match status" value="1"/>
</dbReference>
<dbReference type="InterPro" id="IPR045087">
    <property type="entry name" value="Cu-oxidase_fam"/>
</dbReference>
<dbReference type="InterPro" id="IPR002355">
    <property type="entry name" value="Cu_oxidase_Cu_BS"/>
</dbReference>
<organism evidence="9 10">
    <name type="scientific">Brevibacillus aydinogluensis</name>
    <dbReference type="NCBI Taxonomy" id="927786"/>
    <lineage>
        <taxon>Bacteria</taxon>
        <taxon>Bacillati</taxon>
        <taxon>Bacillota</taxon>
        <taxon>Bacilli</taxon>
        <taxon>Bacillales</taxon>
        <taxon>Paenibacillaceae</taxon>
        <taxon>Brevibacillus</taxon>
    </lineage>
</organism>
<dbReference type="KEGG" id="bayd:BSPP4475_08160"/>
<evidence type="ECO:0000313" key="10">
    <source>
        <dbReference type="Proteomes" id="UP001189619"/>
    </source>
</evidence>
<dbReference type="EMBL" id="OY569118">
    <property type="protein sequence ID" value="CAJ1002285.1"/>
    <property type="molecule type" value="Genomic_DNA"/>
</dbReference>
<dbReference type="Proteomes" id="UP001189619">
    <property type="component" value="Chromosome"/>
</dbReference>
<dbReference type="Pfam" id="PF07731">
    <property type="entry name" value="Cu-oxidase_2"/>
    <property type="match status" value="1"/>
</dbReference>